<evidence type="ECO:0000256" key="1">
    <source>
        <dbReference type="ARBA" id="ARBA00022801"/>
    </source>
</evidence>
<dbReference type="SUPFAM" id="SSF53474">
    <property type="entry name" value="alpha/beta-Hydrolases"/>
    <property type="match status" value="1"/>
</dbReference>
<dbReference type="PRINTS" id="PR00111">
    <property type="entry name" value="ABHYDROLASE"/>
</dbReference>
<dbReference type="GO" id="GO:0016787">
    <property type="term" value="F:hydrolase activity"/>
    <property type="evidence" value="ECO:0007669"/>
    <property type="project" value="UniProtKB-KW"/>
</dbReference>
<gene>
    <name evidence="3" type="ORF">FHR19_000010</name>
</gene>
<name>A0A7W9ALJ4_9SPHN</name>
<comment type="caution">
    <text evidence="3">The sequence shown here is derived from an EMBL/GenBank/DDBJ whole genome shotgun (WGS) entry which is preliminary data.</text>
</comment>
<dbReference type="AlphaFoldDB" id="A0A7W9ALJ4"/>
<proteinExistence type="predicted"/>
<reference evidence="3 4" key="1">
    <citation type="submission" date="2020-08" db="EMBL/GenBank/DDBJ databases">
        <title>Genomic Encyclopedia of Type Strains, Phase IV (KMG-IV): sequencing the most valuable type-strain genomes for metagenomic binning, comparative biology and taxonomic classification.</title>
        <authorList>
            <person name="Goeker M."/>
        </authorList>
    </citation>
    <scope>NUCLEOTIDE SEQUENCE [LARGE SCALE GENOMIC DNA]</scope>
    <source>
        <strain evidence="3 4">DSM 27244</strain>
    </source>
</reference>
<dbReference type="InterPro" id="IPR000639">
    <property type="entry name" value="Epox_hydrolase-like"/>
</dbReference>
<evidence type="ECO:0000313" key="3">
    <source>
        <dbReference type="EMBL" id="MBB5696685.1"/>
    </source>
</evidence>
<keyword evidence="1" id="KW-0378">Hydrolase</keyword>
<dbReference type="Gene3D" id="3.40.50.1820">
    <property type="entry name" value="alpha/beta hydrolase"/>
    <property type="match status" value="1"/>
</dbReference>
<dbReference type="PRINTS" id="PR00412">
    <property type="entry name" value="EPOXHYDRLASE"/>
</dbReference>
<protein>
    <submittedName>
        <fullName evidence="3">Pimeloyl-ACP methyl ester carboxylesterase</fullName>
    </submittedName>
</protein>
<evidence type="ECO:0000313" key="4">
    <source>
        <dbReference type="Proteomes" id="UP000557739"/>
    </source>
</evidence>
<accession>A0A7W9ALJ4</accession>
<organism evidence="3 4">
    <name type="scientific">Sphingomonas yantingensis</name>
    <dbReference type="NCBI Taxonomy" id="1241761"/>
    <lineage>
        <taxon>Bacteria</taxon>
        <taxon>Pseudomonadati</taxon>
        <taxon>Pseudomonadota</taxon>
        <taxon>Alphaproteobacteria</taxon>
        <taxon>Sphingomonadales</taxon>
        <taxon>Sphingomonadaceae</taxon>
        <taxon>Sphingomonas</taxon>
    </lineage>
</organism>
<dbReference type="EMBL" id="JACIJJ010000001">
    <property type="protein sequence ID" value="MBB5696685.1"/>
    <property type="molecule type" value="Genomic_DNA"/>
</dbReference>
<dbReference type="InterPro" id="IPR000073">
    <property type="entry name" value="AB_hydrolase_1"/>
</dbReference>
<evidence type="ECO:0000259" key="2">
    <source>
        <dbReference type="Pfam" id="PF00561"/>
    </source>
</evidence>
<dbReference type="PANTHER" id="PTHR43329">
    <property type="entry name" value="EPOXIDE HYDROLASE"/>
    <property type="match status" value="1"/>
</dbReference>
<dbReference type="Proteomes" id="UP000557739">
    <property type="component" value="Unassembled WGS sequence"/>
</dbReference>
<sequence>MIRVPLSTGVELDVEVAGEAGNPVMICLHGFPESHRTWRHQVAEFARDHHVIAPDQRGYARSDKPAGVEAYTADRIVADLMALADHFGAERFTLVAHDWGGAVAWLAALRHPDRIARLVICNAPHPLIFQRSLFDDPLQRAGSQYIRSFRDPGLEARIEAMGLDRFFDGSFAPHVDTAAVAGEREAYLDEWRQPGALTGMLNWYRASQIVVPAMDEEPERPGWIDGPFPSIKVPTLVIWGMRDKALQPVQLEGLDALIDDATIVRIEDAGHFVPWEAPEAVNTAMREWLAKYPL</sequence>
<feature type="domain" description="AB hydrolase-1" evidence="2">
    <location>
        <begin position="23"/>
        <end position="278"/>
    </location>
</feature>
<dbReference type="InterPro" id="IPR029058">
    <property type="entry name" value="AB_hydrolase_fold"/>
</dbReference>
<dbReference type="Pfam" id="PF00561">
    <property type="entry name" value="Abhydrolase_1"/>
    <property type="match status" value="1"/>
</dbReference>
<keyword evidence="4" id="KW-1185">Reference proteome</keyword>